<evidence type="ECO:0000256" key="1">
    <source>
        <dbReference type="SAM" id="MobiDB-lite"/>
    </source>
</evidence>
<feature type="compositionally biased region" description="Polar residues" evidence="1">
    <location>
        <begin position="270"/>
        <end position="279"/>
    </location>
</feature>
<evidence type="ECO:0000313" key="2">
    <source>
        <dbReference type="EMBL" id="CAE0488678.1"/>
    </source>
</evidence>
<dbReference type="EMBL" id="HBIP01007126">
    <property type="protein sequence ID" value="CAE0488680.1"/>
    <property type="molecule type" value="Transcribed_RNA"/>
</dbReference>
<dbReference type="EMBL" id="HBIP01007124">
    <property type="protein sequence ID" value="CAE0488678.1"/>
    <property type="molecule type" value="Transcribed_RNA"/>
</dbReference>
<dbReference type="AlphaFoldDB" id="A0A6S8ICB0"/>
<organism evidence="2">
    <name type="scientific">Dunaliella tertiolecta</name>
    <name type="common">Green alga</name>
    <dbReference type="NCBI Taxonomy" id="3047"/>
    <lineage>
        <taxon>Eukaryota</taxon>
        <taxon>Viridiplantae</taxon>
        <taxon>Chlorophyta</taxon>
        <taxon>core chlorophytes</taxon>
        <taxon>Chlorophyceae</taxon>
        <taxon>CS clade</taxon>
        <taxon>Chlamydomonadales</taxon>
        <taxon>Dunaliellaceae</taxon>
        <taxon>Dunaliella</taxon>
    </lineage>
</organism>
<evidence type="ECO:0000313" key="3">
    <source>
        <dbReference type="EMBL" id="CAE0488680.1"/>
    </source>
</evidence>
<gene>
    <name evidence="2" type="ORF">DTER00134_LOCUS3748</name>
    <name evidence="3" type="ORF">DTER00134_LOCUS3750</name>
</gene>
<feature type="compositionally biased region" description="Low complexity" evidence="1">
    <location>
        <begin position="195"/>
        <end position="206"/>
    </location>
</feature>
<name>A0A6S8ICB0_DUNTE</name>
<feature type="region of interest" description="Disordered" evidence="1">
    <location>
        <begin position="180"/>
        <end position="207"/>
    </location>
</feature>
<reference evidence="2" key="1">
    <citation type="submission" date="2021-01" db="EMBL/GenBank/DDBJ databases">
        <authorList>
            <person name="Corre E."/>
            <person name="Pelletier E."/>
            <person name="Niang G."/>
            <person name="Scheremetjew M."/>
            <person name="Finn R."/>
            <person name="Kale V."/>
            <person name="Holt S."/>
            <person name="Cochrane G."/>
            <person name="Meng A."/>
            <person name="Brown T."/>
            <person name="Cohen L."/>
        </authorList>
    </citation>
    <scope>NUCLEOTIDE SEQUENCE</scope>
    <source>
        <strain evidence="2">CCMP1320</strain>
    </source>
</reference>
<proteinExistence type="predicted"/>
<protein>
    <submittedName>
        <fullName evidence="2">Uncharacterized protein</fullName>
    </submittedName>
</protein>
<feature type="region of interest" description="Disordered" evidence="1">
    <location>
        <begin position="264"/>
        <end position="302"/>
    </location>
</feature>
<accession>A0A6S8ICB0</accession>
<sequence length="365" mass="41446">MHPDNIAAYLLEEGHWQKIQPCLCRALFVWHAMVNILNLPFPPPSARLIEAHANRPFMLITILFQWAIGLLSSHIRKPAEWSHEWGYRFSLEQKESYLPAPIVYFACKRYEEFVQRDPHLLKLFYCERGDDLAKPYVLQQLSINPYVPHETAMELRPQLHNLQTLADVCNSPVHSVAGTFYPSGSDQHAVEHHGSQQNQPQHQSPQLDPNLLAFQHQLLTDPTTLHNFMQWGLQQQQAATALQQQQQQQQASHQVKNQNVLDLQQQQQQEISMEVSTSTHPPPQRTRAPPNQVEWPNKATPVSAQPEPFWVRKEVFRGLSPALQRKVAATCPAKQACVIHRTQTTTAILGVTSSPGGAAPSLCQP</sequence>